<keyword evidence="4" id="KW-0548">Nucleotidyltransferase</keyword>
<protein>
    <recommendedName>
        <fullName evidence="10">NAD(P)(+)--arginine ADP-ribosyltransferase</fullName>
        <ecNumber evidence="10">2.4.2.31</ecNumber>
    </recommendedName>
    <alternativeName>
        <fullName evidence="10">Mono(ADP-ribosyl)transferase</fullName>
    </alternativeName>
</protein>
<keyword evidence="5 10" id="KW-0732">Signal</keyword>
<dbReference type="InterPro" id="IPR000768">
    <property type="entry name" value="ART"/>
</dbReference>
<evidence type="ECO:0000256" key="10">
    <source>
        <dbReference type="RuleBase" id="RU361228"/>
    </source>
</evidence>
<evidence type="ECO:0000256" key="2">
    <source>
        <dbReference type="ARBA" id="ARBA00022676"/>
    </source>
</evidence>
<dbReference type="Gene3D" id="3.90.176.10">
    <property type="entry name" value="Toxin ADP-ribosyltransferase, Chain A, domain 1"/>
    <property type="match status" value="1"/>
</dbReference>
<sequence length="274" mass="31360">MLLNKKFLFVLMAIIIWTLALPSSGCHIGALAPQQKSGSFPLDLAQNSVDDMYNGCEDKMEEEVAKWLEKEKKGNFGKAWNKSEQYYNNKWATTTSTLKKEQIMAVHAYTLEMPPIYAEFNKAVRTQKSEYMTKFQYHAFHFYLTMALRSLKPKAAECVTTYRRTKCRFETGINREVRFGGFTSSSLGSYSSPGLFGNQSCFEIITCFGADISEFSKFKLEKEVLIPPYEVFKVTDIQKRSQKNSLPCEVVYNLESTNKFHSELNCALTDESDL</sequence>
<reference evidence="11" key="2">
    <citation type="submission" date="2025-08" db="UniProtKB">
        <authorList>
            <consortium name="Ensembl"/>
        </authorList>
    </citation>
    <scope>IDENTIFICATION</scope>
</reference>
<dbReference type="OrthoDB" id="423533at2759"/>
<dbReference type="GO" id="GO:0106274">
    <property type="term" value="F:NAD+-protein-arginine ADP-ribosyltransferase activity"/>
    <property type="evidence" value="ECO:0007669"/>
    <property type="project" value="UniProtKB-EC"/>
</dbReference>
<dbReference type="KEGG" id="pfor:103148433"/>
<accession>A0A087Y557</accession>
<reference evidence="12" key="1">
    <citation type="submission" date="2013-10" db="EMBL/GenBank/DDBJ databases">
        <authorList>
            <person name="Schartl M."/>
            <person name="Warren W."/>
        </authorList>
    </citation>
    <scope>NUCLEOTIDE SEQUENCE [LARGE SCALE GENOMIC DNA]</scope>
    <source>
        <strain evidence="12">female</strain>
    </source>
</reference>
<comment type="catalytic activity">
    <reaction evidence="9 10">
        <text>L-arginyl-[protein] + NAD(+) = N(omega)-(ADP-D-ribosyl)-L-arginyl-[protein] + nicotinamide + H(+)</text>
        <dbReference type="Rhea" id="RHEA:19149"/>
        <dbReference type="Rhea" id="RHEA-COMP:10532"/>
        <dbReference type="Rhea" id="RHEA-COMP:15087"/>
        <dbReference type="ChEBI" id="CHEBI:15378"/>
        <dbReference type="ChEBI" id="CHEBI:17154"/>
        <dbReference type="ChEBI" id="CHEBI:29965"/>
        <dbReference type="ChEBI" id="CHEBI:57540"/>
        <dbReference type="ChEBI" id="CHEBI:142554"/>
        <dbReference type="EC" id="2.4.2.31"/>
    </reaction>
</comment>
<dbReference type="EMBL" id="AYCK01011806">
    <property type="status" value="NOT_ANNOTATED_CDS"/>
    <property type="molecule type" value="Genomic_DNA"/>
</dbReference>
<dbReference type="InterPro" id="IPR050999">
    <property type="entry name" value="ADP-ribosyltransferase_ARG"/>
</dbReference>
<feature type="chain" id="PRO_5005106701" description="NAD(P)(+)--arginine ADP-ribosyltransferase" evidence="10">
    <location>
        <begin position="21"/>
        <end position="274"/>
    </location>
</feature>
<reference evidence="11" key="3">
    <citation type="submission" date="2025-09" db="UniProtKB">
        <authorList>
            <consortium name="Ensembl"/>
        </authorList>
    </citation>
    <scope>IDENTIFICATION</scope>
</reference>
<dbReference type="Proteomes" id="UP000028760">
    <property type="component" value="Unassembled WGS sequence"/>
</dbReference>
<dbReference type="FunFam" id="3.90.176.10:FF:000001">
    <property type="entry name" value="NAD(P)(+)--arginine ADP-ribosyltransferase"/>
    <property type="match status" value="1"/>
</dbReference>
<keyword evidence="3 10" id="KW-0808">Transferase</keyword>
<evidence type="ECO:0000256" key="7">
    <source>
        <dbReference type="ARBA" id="ARBA00023027"/>
    </source>
</evidence>
<dbReference type="OMA" id="IMAVHAY"/>
<dbReference type="Pfam" id="PF01129">
    <property type="entry name" value="ART"/>
    <property type="match status" value="1"/>
</dbReference>
<keyword evidence="6 10" id="KW-0521">NADP</keyword>
<organism evidence="11 12">
    <name type="scientific">Poecilia formosa</name>
    <name type="common">Amazon molly</name>
    <name type="synonym">Limia formosa</name>
    <dbReference type="NCBI Taxonomy" id="48698"/>
    <lineage>
        <taxon>Eukaryota</taxon>
        <taxon>Metazoa</taxon>
        <taxon>Chordata</taxon>
        <taxon>Craniata</taxon>
        <taxon>Vertebrata</taxon>
        <taxon>Euteleostomi</taxon>
        <taxon>Actinopterygii</taxon>
        <taxon>Neopterygii</taxon>
        <taxon>Teleostei</taxon>
        <taxon>Neoteleostei</taxon>
        <taxon>Acanthomorphata</taxon>
        <taxon>Ovalentaria</taxon>
        <taxon>Atherinomorphae</taxon>
        <taxon>Cyprinodontiformes</taxon>
        <taxon>Poeciliidae</taxon>
        <taxon>Poeciliinae</taxon>
        <taxon>Poecilia</taxon>
    </lineage>
</organism>
<evidence type="ECO:0000256" key="6">
    <source>
        <dbReference type="ARBA" id="ARBA00022857"/>
    </source>
</evidence>
<keyword evidence="8" id="KW-1015">Disulfide bond</keyword>
<dbReference type="PANTHER" id="PTHR10339">
    <property type="entry name" value="ADP-RIBOSYLTRANSFERASE"/>
    <property type="match status" value="1"/>
</dbReference>
<keyword evidence="2 10" id="KW-0328">Glycosyltransferase</keyword>
<dbReference type="PROSITE" id="PS51996">
    <property type="entry name" value="TR_MART"/>
    <property type="match status" value="1"/>
</dbReference>
<dbReference type="EC" id="2.4.2.31" evidence="10"/>
<name>A0A087Y557_POEFO</name>
<evidence type="ECO:0000256" key="9">
    <source>
        <dbReference type="ARBA" id="ARBA00047597"/>
    </source>
</evidence>
<evidence type="ECO:0000256" key="8">
    <source>
        <dbReference type="ARBA" id="ARBA00023157"/>
    </source>
</evidence>
<dbReference type="PRINTS" id="PR00970">
    <property type="entry name" value="RIBTRNSFRASE"/>
</dbReference>
<feature type="signal peptide" evidence="10">
    <location>
        <begin position="1"/>
        <end position="20"/>
    </location>
</feature>
<dbReference type="eggNOG" id="ENOG502SKQR">
    <property type="taxonomic scope" value="Eukaryota"/>
</dbReference>
<dbReference type="GeneID" id="103148433"/>
<dbReference type="AlphaFoldDB" id="A0A087Y557"/>
<proteinExistence type="inferred from homology"/>
<keyword evidence="12" id="KW-1185">Reference proteome</keyword>
<evidence type="ECO:0000256" key="5">
    <source>
        <dbReference type="ARBA" id="ARBA00022729"/>
    </source>
</evidence>
<comment type="similarity">
    <text evidence="1 10">Belongs to the Arg-specific ADP-ribosyltransferase family.</text>
</comment>
<evidence type="ECO:0000313" key="11">
    <source>
        <dbReference type="Ensembl" id="ENSPFOP00000013160.1"/>
    </source>
</evidence>
<evidence type="ECO:0000256" key="1">
    <source>
        <dbReference type="ARBA" id="ARBA00009558"/>
    </source>
</evidence>
<dbReference type="GO" id="GO:0003950">
    <property type="term" value="F:NAD+ poly-ADP-ribosyltransferase activity"/>
    <property type="evidence" value="ECO:0007669"/>
    <property type="project" value="TreeGrafter"/>
</dbReference>
<dbReference type="RefSeq" id="XP_007567268.1">
    <property type="nucleotide sequence ID" value="XM_007567206.2"/>
</dbReference>
<dbReference type="GO" id="GO:0016779">
    <property type="term" value="F:nucleotidyltransferase activity"/>
    <property type="evidence" value="ECO:0007669"/>
    <property type="project" value="UniProtKB-KW"/>
</dbReference>
<evidence type="ECO:0000256" key="3">
    <source>
        <dbReference type="ARBA" id="ARBA00022679"/>
    </source>
</evidence>
<dbReference type="PANTHER" id="PTHR10339:SF27">
    <property type="entry name" value="NAD(P)(+)--ARGININE ADP-RIBOSYLTRANSFERASE"/>
    <property type="match status" value="1"/>
</dbReference>
<dbReference type="SUPFAM" id="SSF56399">
    <property type="entry name" value="ADP-ribosylation"/>
    <property type="match status" value="1"/>
</dbReference>
<dbReference type="Ensembl" id="ENSPFOT00000013178.1">
    <property type="protein sequence ID" value="ENSPFOP00000013160.1"/>
    <property type="gene ID" value="ENSPFOG00000013165.1"/>
</dbReference>
<evidence type="ECO:0000313" key="12">
    <source>
        <dbReference type="Proteomes" id="UP000028760"/>
    </source>
</evidence>
<dbReference type="GeneTree" id="ENSGT01030000234601"/>
<keyword evidence="7 10" id="KW-0520">NAD</keyword>
<evidence type="ECO:0000256" key="4">
    <source>
        <dbReference type="ARBA" id="ARBA00022695"/>
    </source>
</evidence>